<dbReference type="Proteomes" id="UP000009080">
    <property type="component" value="Chromosome"/>
</dbReference>
<dbReference type="PANTHER" id="PTHR33490">
    <property type="entry name" value="BLR5614 PROTEIN-RELATED"/>
    <property type="match status" value="1"/>
</dbReference>
<dbReference type="PANTHER" id="PTHR33490:SF1">
    <property type="entry name" value="SLL1233 PROTEIN"/>
    <property type="match status" value="1"/>
</dbReference>
<dbReference type="InterPro" id="IPR002931">
    <property type="entry name" value="Transglutaminase-like"/>
</dbReference>
<dbReference type="STRING" id="377629.TERTU_3507"/>
<gene>
    <name evidence="2" type="ordered locus">TERTU_3507</name>
</gene>
<dbReference type="eggNOG" id="COG1305">
    <property type="taxonomic scope" value="Bacteria"/>
</dbReference>
<dbReference type="AlphaFoldDB" id="C5BRD2"/>
<reference evidence="2 3" key="1">
    <citation type="journal article" date="2009" name="PLoS ONE">
        <title>The complete genome of Teredinibacter turnerae T7901: an intracellular endosymbiont of marine wood-boring bivalves (shipworms).</title>
        <authorList>
            <person name="Yang J.C."/>
            <person name="Madupu R."/>
            <person name="Durkin A.S."/>
            <person name="Ekborg N.A."/>
            <person name="Pedamallu C.S."/>
            <person name="Hostetler J.B."/>
            <person name="Radune D."/>
            <person name="Toms B.S."/>
            <person name="Henrissat B."/>
            <person name="Coutinho P.M."/>
            <person name="Schwarz S."/>
            <person name="Field L."/>
            <person name="Trindade-Silva A.E."/>
            <person name="Soares C.A.G."/>
            <person name="Elshahawi S."/>
            <person name="Hanora A."/>
            <person name="Schmidt E.W."/>
            <person name="Haygood M.G."/>
            <person name="Posfai J."/>
            <person name="Benner J."/>
            <person name="Madinger C."/>
            <person name="Nove J."/>
            <person name="Anton B."/>
            <person name="Chaudhary K."/>
            <person name="Foster J."/>
            <person name="Holman A."/>
            <person name="Kumar S."/>
            <person name="Lessard P.A."/>
            <person name="Luyten Y.A."/>
            <person name="Slatko B."/>
            <person name="Wood N."/>
            <person name="Wu B."/>
            <person name="Teplitski M."/>
            <person name="Mougous J.D."/>
            <person name="Ward N."/>
            <person name="Eisen J.A."/>
            <person name="Badger J.H."/>
            <person name="Distel D.L."/>
        </authorList>
    </citation>
    <scope>NUCLEOTIDE SEQUENCE [LARGE SCALE GENOMIC DNA]</scope>
    <source>
        <strain evidence="3">ATCC 39867 / T7901</strain>
    </source>
</reference>
<dbReference type="Gene3D" id="3.10.620.30">
    <property type="match status" value="1"/>
</dbReference>
<name>C5BRD2_TERTT</name>
<accession>C5BRD2</accession>
<dbReference type="Pfam" id="PF01841">
    <property type="entry name" value="Transglut_core"/>
    <property type="match status" value="1"/>
</dbReference>
<dbReference type="KEGG" id="ttu:TERTU_3507"/>
<dbReference type="HOGENOM" id="CLU_008973_2_0_6"/>
<dbReference type="SMART" id="SM00460">
    <property type="entry name" value="TGc"/>
    <property type="match status" value="1"/>
</dbReference>
<evidence type="ECO:0000313" key="2">
    <source>
        <dbReference type="EMBL" id="ACR13981.1"/>
    </source>
</evidence>
<protein>
    <submittedName>
        <fullName evidence="2">Transglutaminase N-domain protein</fullName>
    </submittedName>
</protein>
<dbReference type="SUPFAM" id="SSF54001">
    <property type="entry name" value="Cysteine proteinases"/>
    <property type="match status" value="1"/>
</dbReference>
<evidence type="ECO:0000313" key="3">
    <source>
        <dbReference type="Proteomes" id="UP000009080"/>
    </source>
</evidence>
<evidence type="ECO:0000259" key="1">
    <source>
        <dbReference type="SMART" id="SM00460"/>
    </source>
</evidence>
<dbReference type="InterPro" id="IPR038765">
    <property type="entry name" value="Papain-like_cys_pep_sf"/>
</dbReference>
<feature type="domain" description="Transglutaminase-like" evidence="1">
    <location>
        <begin position="174"/>
        <end position="239"/>
    </location>
</feature>
<dbReference type="EMBL" id="CP001614">
    <property type="protein sequence ID" value="ACR13981.1"/>
    <property type="molecule type" value="Genomic_DNA"/>
</dbReference>
<sequence>MKRFKITHTTQYDYNEAATFGSHELRLRPKESHELRIESSKLDIQPAALLYWCRDAEDNSIAFAEFTEPAMQLVIKSEVVVQQYNEAPLDFILTKNAELFPFTYDARDQTYLDYYLKIPYGHAGRRFREWAAGVLNSAENLETYAFLSHLSKKIQSEFKYNVREDVGVQTPEETLTLGTGSCRDFATLFLETARFWGCAARFVSGYLHTPSSSEIPGATHAWAEVYLPGAGWKGFDPTIGSIVGAEHFPVAVTADPESVPPIAGEVLCSAPGQLTVGVWVEELDSDEPAVQ</sequence>
<dbReference type="InterPro" id="IPR013589">
    <property type="entry name" value="Bac_transglu_N"/>
</dbReference>
<dbReference type="RefSeq" id="WP_015820096.1">
    <property type="nucleotide sequence ID" value="NC_012997.1"/>
</dbReference>
<organism evidence="2 3">
    <name type="scientific">Teredinibacter turnerae (strain ATCC 39867 / T7901)</name>
    <dbReference type="NCBI Taxonomy" id="377629"/>
    <lineage>
        <taxon>Bacteria</taxon>
        <taxon>Pseudomonadati</taxon>
        <taxon>Pseudomonadota</taxon>
        <taxon>Gammaproteobacteria</taxon>
        <taxon>Cellvibrionales</taxon>
        <taxon>Cellvibrionaceae</taxon>
        <taxon>Teredinibacter</taxon>
    </lineage>
</organism>
<keyword evidence="3" id="KW-1185">Reference proteome</keyword>
<dbReference type="Pfam" id="PF08379">
    <property type="entry name" value="Bact_transglu_N"/>
    <property type="match status" value="1"/>
</dbReference>
<proteinExistence type="predicted"/>